<evidence type="ECO:0000313" key="2">
    <source>
        <dbReference type="Proteomes" id="UP000887540"/>
    </source>
</evidence>
<dbReference type="Proteomes" id="UP000887540">
    <property type="component" value="Unplaced"/>
</dbReference>
<protein>
    <submittedName>
        <fullName evidence="3">Uncharacterized protein</fullName>
    </submittedName>
</protein>
<accession>A0A914CSX5</accession>
<sequence>MASFKIFVMVVILNGAYGQTQVITSDIQNLINSVVANLKASLQTLLAALQAALVGSVTN</sequence>
<dbReference type="WBParaSite" id="ACRNAN_scaffold13429.g24224.t1">
    <property type="protein sequence ID" value="ACRNAN_scaffold13429.g24224.t1"/>
    <property type="gene ID" value="ACRNAN_scaffold13429.g24224"/>
</dbReference>
<feature type="chain" id="PRO_5036673821" evidence="1">
    <location>
        <begin position="19"/>
        <end position="59"/>
    </location>
</feature>
<dbReference type="AlphaFoldDB" id="A0A914CSX5"/>
<evidence type="ECO:0000313" key="3">
    <source>
        <dbReference type="WBParaSite" id="ACRNAN_scaffold13429.g24224.t1"/>
    </source>
</evidence>
<name>A0A914CSX5_9BILA</name>
<proteinExistence type="predicted"/>
<feature type="signal peptide" evidence="1">
    <location>
        <begin position="1"/>
        <end position="18"/>
    </location>
</feature>
<keyword evidence="1" id="KW-0732">Signal</keyword>
<organism evidence="2 3">
    <name type="scientific">Acrobeloides nanus</name>
    <dbReference type="NCBI Taxonomy" id="290746"/>
    <lineage>
        <taxon>Eukaryota</taxon>
        <taxon>Metazoa</taxon>
        <taxon>Ecdysozoa</taxon>
        <taxon>Nematoda</taxon>
        <taxon>Chromadorea</taxon>
        <taxon>Rhabditida</taxon>
        <taxon>Tylenchina</taxon>
        <taxon>Cephalobomorpha</taxon>
        <taxon>Cephaloboidea</taxon>
        <taxon>Cephalobidae</taxon>
        <taxon>Acrobeloides</taxon>
    </lineage>
</organism>
<keyword evidence="2" id="KW-1185">Reference proteome</keyword>
<evidence type="ECO:0000256" key="1">
    <source>
        <dbReference type="SAM" id="SignalP"/>
    </source>
</evidence>
<reference evidence="3" key="1">
    <citation type="submission" date="2022-11" db="UniProtKB">
        <authorList>
            <consortium name="WormBaseParasite"/>
        </authorList>
    </citation>
    <scope>IDENTIFICATION</scope>
</reference>